<feature type="domain" description="4'-phosphopantetheinyl transferase" evidence="14">
    <location>
        <begin position="107"/>
        <end position="181"/>
    </location>
</feature>
<dbReference type="Gene3D" id="3.90.470.20">
    <property type="entry name" value="4'-phosphopantetheinyl transferase domain"/>
    <property type="match status" value="1"/>
</dbReference>
<comment type="pathway">
    <text evidence="2">Siderophore biosynthesis; enterobactin biosynthesis.</text>
</comment>
<dbReference type="Pfam" id="PF01648">
    <property type="entry name" value="ACPS"/>
    <property type="match status" value="1"/>
</dbReference>
<keyword evidence="13" id="KW-0460">Magnesium</keyword>
<dbReference type="PANTHER" id="PTHR38096">
    <property type="entry name" value="ENTEROBACTIN SYNTHASE COMPONENT D"/>
    <property type="match status" value="1"/>
</dbReference>
<evidence type="ECO:0000256" key="7">
    <source>
        <dbReference type="ARBA" id="ARBA00023191"/>
    </source>
</evidence>
<feature type="binding site" evidence="12">
    <location>
        <position position="154"/>
    </location>
    <ligand>
        <name>CoA</name>
        <dbReference type="ChEBI" id="CHEBI:57287"/>
    </ligand>
</feature>
<evidence type="ECO:0000256" key="4">
    <source>
        <dbReference type="ARBA" id="ARBA00011503"/>
    </source>
</evidence>
<dbReference type="PRINTS" id="PR01399">
    <property type="entry name" value="ENTSNTHTASED"/>
</dbReference>
<keyword evidence="17" id="KW-1185">Reference proteome</keyword>
<evidence type="ECO:0000256" key="12">
    <source>
        <dbReference type="PIRSR" id="PIRSR603542-1"/>
    </source>
</evidence>
<evidence type="ECO:0000256" key="5">
    <source>
        <dbReference type="ARBA" id="ARBA00019087"/>
    </source>
</evidence>
<organism evidence="16 17">
    <name type="scientific">Pontibaca salina</name>
    <dbReference type="NCBI Taxonomy" id="2795731"/>
    <lineage>
        <taxon>Bacteria</taxon>
        <taxon>Pseudomonadati</taxon>
        <taxon>Pseudomonadota</taxon>
        <taxon>Alphaproteobacteria</taxon>
        <taxon>Rhodobacterales</taxon>
        <taxon>Roseobacteraceae</taxon>
        <taxon>Pontibaca</taxon>
    </lineage>
</organism>
<dbReference type="EMBL" id="JAEIJD010000007">
    <property type="protein sequence ID" value="MBI6630200.1"/>
    <property type="molecule type" value="Genomic_DNA"/>
</dbReference>
<evidence type="ECO:0000256" key="6">
    <source>
        <dbReference type="ARBA" id="ARBA00022679"/>
    </source>
</evidence>
<feature type="domain" description="4'-phosphopantetheinyl transferase N-terminal" evidence="15">
    <location>
        <begin position="33"/>
        <end position="99"/>
    </location>
</feature>
<dbReference type="InterPro" id="IPR037143">
    <property type="entry name" value="4-PPantetheinyl_Trfase_dom_sf"/>
</dbReference>
<dbReference type="Pfam" id="PF17837">
    <property type="entry name" value="4PPT_N"/>
    <property type="match status" value="1"/>
</dbReference>
<comment type="function">
    <text evidence="1">Involved in the biosynthesis of the siderophore enterobactin (enterochelin), which is a macrocyclic trimeric lactone of N-(2,3-dihydroxybenzoyl)-serine. The serine trilactone serves as a scaffolding for the three catechol functionalities that provide hexadentate coordination for the tightly ligated iron(2+) atoms. Plays an essential role in the assembly of the enterobactin by catalyzing the transfer of the 4'-phosphopantetheine (Ppant) moiety from coenzyme A to the apo-domains of both EntB (ArCP domain) and EntF (PCP domain) to yield their holo-forms which make them competent for the activation of 2,3-dihydroxybenzoate (DHB) and L-serine, respectively.</text>
</comment>
<evidence type="ECO:0000259" key="14">
    <source>
        <dbReference type="Pfam" id="PF01648"/>
    </source>
</evidence>
<evidence type="ECO:0000256" key="8">
    <source>
        <dbReference type="ARBA" id="ARBA00029894"/>
    </source>
</evidence>
<comment type="catalytic activity">
    <reaction evidence="11">
        <text>apo-[peptidyl-carrier protein] + CoA = holo-[peptidyl-carrier protein] + adenosine 3',5'-bisphosphate + H(+)</text>
        <dbReference type="Rhea" id="RHEA:46228"/>
        <dbReference type="Rhea" id="RHEA-COMP:11479"/>
        <dbReference type="Rhea" id="RHEA-COMP:11480"/>
        <dbReference type="ChEBI" id="CHEBI:15378"/>
        <dbReference type="ChEBI" id="CHEBI:29999"/>
        <dbReference type="ChEBI" id="CHEBI:57287"/>
        <dbReference type="ChEBI" id="CHEBI:58343"/>
        <dbReference type="ChEBI" id="CHEBI:64479"/>
    </reaction>
</comment>
<gene>
    <name evidence="16" type="ORF">JAO82_09940</name>
</gene>
<comment type="similarity">
    <text evidence="3">Belongs to the P-Pant transferase superfamily. EntD family.</text>
</comment>
<dbReference type="InterPro" id="IPR003542">
    <property type="entry name" value="Enbac_synth_compD-like"/>
</dbReference>
<dbReference type="InterPro" id="IPR041354">
    <property type="entry name" value="4PPT_N"/>
</dbReference>
<dbReference type="GO" id="GO:0000287">
    <property type="term" value="F:magnesium ion binding"/>
    <property type="evidence" value="ECO:0007669"/>
    <property type="project" value="InterPro"/>
</dbReference>
<keyword evidence="7" id="KW-0259">Enterobactin biosynthesis</keyword>
<feature type="binding site" evidence="13">
    <location>
        <position position="110"/>
    </location>
    <ligand>
        <name>Mg(2+)</name>
        <dbReference type="ChEBI" id="CHEBI:18420"/>
    </ligand>
</feature>
<dbReference type="Proteomes" id="UP000613255">
    <property type="component" value="Unassembled WGS sequence"/>
</dbReference>
<comment type="catalytic activity">
    <reaction evidence="10">
        <text>apo-[aryl-carrier protein] + CoA = holo-[aryl-carrier protein] + adenosine 3',5'-bisphosphate + H(+)</text>
        <dbReference type="Rhea" id="RHEA:48404"/>
        <dbReference type="Rhea" id="RHEA-COMP:15903"/>
        <dbReference type="Rhea" id="RHEA-COMP:17557"/>
        <dbReference type="ChEBI" id="CHEBI:15378"/>
        <dbReference type="ChEBI" id="CHEBI:29999"/>
        <dbReference type="ChEBI" id="CHEBI:57287"/>
        <dbReference type="ChEBI" id="CHEBI:58343"/>
        <dbReference type="ChEBI" id="CHEBI:64479"/>
    </reaction>
</comment>
<dbReference type="GO" id="GO:0009239">
    <property type="term" value="P:enterobactin biosynthetic process"/>
    <property type="evidence" value="ECO:0007669"/>
    <property type="project" value="UniProtKB-KW"/>
</dbReference>
<feature type="binding site" evidence="13">
    <location>
        <position position="112"/>
    </location>
    <ligand>
        <name>Mg(2+)</name>
        <dbReference type="ChEBI" id="CHEBI:18420"/>
    </ligand>
</feature>
<evidence type="ECO:0000256" key="11">
    <source>
        <dbReference type="ARBA" id="ARBA00049191"/>
    </source>
</evidence>
<evidence type="ECO:0000313" key="16">
    <source>
        <dbReference type="EMBL" id="MBI6630200.1"/>
    </source>
</evidence>
<comment type="subunit">
    <text evidence="4">EntB, EntD, EntE, and EntF form a multienzyme complex called enterobactin synthase.</text>
</comment>
<keyword evidence="13" id="KW-0479">Metal-binding</keyword>
<protein>
    <recommendedName>
        <fullName evidence="5">Enterobactin synthase component D</fullName>
    </recommendedName>
    <alternativeName>
        <fullName evidence="8">4'-phosphopantetheinyl transferase EntD</fullName>
    </alternativeName>
    <alternativeName>
        <fullName evidence="9">Enterochelin synthase D</fullName>
    </alternativeName>
</protein>
<evidence type="ECO:0000259" key="15">
    <source>
        <dbReference type="Pfam" id="PF17837"/>
    </source>
</evidence>
<dbReference type="PANTHER" id="PTHR38096:SF1">
    <property type="entry name" value="ENTEROBACTIN SYNTHASE COMPONENT D"/>
    <property type="match status" value="1"/>
</dbReference>
<reference evidence="16" key="1">
    <citation type="submission" date="2020-12" db="EMBL/GenBank/DDBJ databases">
        <title>Pontibaca salina gen. nov., sp. nov., isolated from marine sediment.</title>
        <authorList>
            <person name="Bo J."/>
            <person name="Wang S."/>
            <person name="Song X."/>
            <person name="Du Z."/>
        </authorList>
    </citation>
    <scope>NUCLEOTIDE SEQUENCE</scope>
    <source>
        <strain evidence="16">S1109L</strain>
    </source>
</reference>
<feature type="binding site" evidence="12">
    <location>
        <position position="158"/>
    </location>
    <ligand>
        <name>CoA</name>
        <dbReference type="ChEBI" id="CHEBI:57287"/>
    </ligand>
</feature>
<feature type="binding site" evidence="12">
    <location>
        <begin position="88"/>
        <end position="89"/>
    </location>
    <ligand>
        <name>CoA</name>
        <dbReference type="ChEBI" id="CHEBI:57287"/>
    </ligand>
</feature>
<evidence type="ECO:0000256" key="2">
    <source>
        <dbReference type="ARBA" id="ARBA00004993"/>
    </source>
</evidence>
<dbReference type="GO" id="GO:0009366">
    <property type="term" value="C:enterobactin synthetase complex"/>
    <property type="evidence" value="ECO:0007669"/>
    <property type="project" value="InterPro"/>
</dbReference>
<feature type="binding site" evidence="12">
    <location>
        <position position="52"/>
    </location>
    <ligand>
        <name>CoA</name>
        <dbReference type="ChEBI" id="CHEBI:57287"/>
    </ligand>
</feature>
<evidence type="ECO:0000313" key="17">
    <source>
        <dbReference type="Proteomes" id="UP000613255"/>
    </source>
</evidence>
<comment type="caution">
    <text evidence="16">The sequence shown here is derived from an EMBL/GenBank/DDBJ whole genome shotgun (WGS) entry which is preliminary data.</text>
</comment>
<dbReference type="GO" id="GO:0005886">
    <property type="term" value="C:plasma membrane"/>
    <property type="evidence" value="ECO:0007669"/>
    <property type="project" value="TreeGrafter"/>
</dbReference>
<feature type="binding site" evidence="12">
    <location>
        <position position="110"/>
    </location>
    <ligand>
        <name>CoA</name>
        <dbReference type="ChEBI" id="CHEBI:57287"/>
    </ligand>
</feature>
<dbReference type="AlphaFoldDB" id="A0A934HT20"/>
<keyword evidence="6 16" id="KW-0808">Transferase</keyword>
<sequence length="221" mass="23809">MAGLALARGLFPNNVALASSDPGGDPSTLYPAERLAIARAVPARQREFAAGRDAARRAMAQRGLANSPIPMSSDRAPLWPQGVTGSISHCQSCCLAAIALRTDARALGLDVEEDTPLSDDLIAEICTPFERAWLSEQSTLQARHWAKVIFSAKETAYKCQYTVTRRLFGFDGFEISLDQKIGHFEARFTASIAPFARNTALMGRFGIGNGLIVTGMFLTCG</sequence>
<dbReference type="InterPro" id="IPR008278">
    <property type="entry name" value="4-PPantetheinyl_Trfase_dom"/>
</dbReference>
<evidence type="ECO:0000256" key="10">
    <source>
        <dbReference type="ARBA" id="ARBA00049176"/>
    </source>
</evidence>
<evidence type="ECO:0000256" key="1">
    <source>
        <dbReference type="ARBA" id="ARBA00003937"/>
    </source>
</evidence>
<evidence type="ECO:0000256" key="3">
    <source>
        <dbReference type="ARBA" id="ARBA00008342"/>
    </source>
</evidence>
<proteinExistence type="inferred from homology"/>
<comment type="cofactor">
    <cofactor evidence="13">
        <name>Mg(2+)</name>
        <dbReference type="ChEBI" id="CHEBI:18420"/>
    </cofactor>
</comment>
<dbReference type="GO" id="GO:0008897">
    <property type="term" value="F:holo-[acyl-carrier-protein] synthase activity"/>
    <property type="evidence" value="ECO:0007669"/>
    <property type="project" value="InterPro"/>
</dbReference>
<name>A0A934HT20_9RHOB</name>
<feature type="binding site" evidence="12">
    <location>
        <position position="44"/>
    </location>
    <ligand>
        <name>CoA</name>
        <dbReference type="ChEBI" id="CHEBI:57287"/>
    </ligand>
</feature>
<dbReference type="SUPFAM" id="SSF56214">
    <property type="entry name" value="4'-phosphopantetheinyl transferase"/>
    <property type="match status" value="1"/>
</dbReference>
<evidence type="ECO:0000256" key="9">
    <source>
        <dbReference type="ARBA" id="ARBA00031996"/>
    </source>
</evidence>
<accession>A0A934HT20</accession>
<evidence type="ECO:0000256" key="13">
    <source>
        <dbReference type="PIRSR" id="PIRSR603542-2"/>
    </source>
</evidence>